<dbReference type="RefSeq" id="WP_243645866.1">
    <property type="nucleotide sequence ID" value="NZ_SLZR01000026.1"/>
</dbReference>
<evidence type="ECO:0000313" key="5">
    <source>
        <dbReference type="EMBL" id="TCS36157.1"/>
    </source>
</evidence>
<evidence type="ECO:0000256" key="3">
    <source>
        <dbReference type="ARBA" id="ARBA00023163"/>
    </source>
</evidence>
<dbReference type="Gene3D" id="3.40.50.2300">
    <property type="match status" value="2"/>
</dbReference>
<dbReference type="PANTHER" id="PTHR30146:SF138">
    <property type="entry name" value="TRANSCRIPTIONAL REGULATORY PROTEIN"/>
    <property type="match status" value="1"/>
</dbReference>
<accession>A0A4R3HSN1</accession>
<dbReference type="SUPFAM" id="SSF53822">
    <property type="entry name" value="Periplasmic binding protein-like I"/>
    <property type="match status" value="1"/>
</dbReference>
<dbReference type="SUPFAM" id="SSF47413">
    <property type="entry name" value="lambda repressor-like DNA-binding domains"/>
    <property type="match status" value="1"/>
</dbReference>
<dbReference type="CDD" id="cd06279">
    <property type="entry name" value="PBP1_LacI-like"/>
    <property type="match status" value="1"/>
</dbReference>
<dbReference type="SMART" id="SM00354">
    <property type="entry name" value="HTH_LACI"/>
    <property type="match status" value="1"/>
</dbReference>
<dbReference type="Gene3D" id="1.10.260.40">
    <property type="entry name" value="lambda repressor-like DNA-binding domains"/>
    <property type="match status" value="1"/>
</dbReference>
<dbReference type="EMBL" id="SLZR01000026">
    <property type="protein sequence ID" value="TCS36157.1"/>
    <property type="molecule type" value="Genomic_DNA"/>
</dbReference>
<evidence type="ECO:0000256" key="2">
    <source>
        <dbReference type="ARBA" id="ARBA00023125"/>
    </source>
</evidence>
<dbReference type="CDD" id="cd01392">
    <property type="entry name" value="HTH_LacI"/>
    <property type="match status" value="1"/>
</dbReference>
<name>A0A4R3HSN1_9GAMM</name>
<evidence type="ECO:0000256" key="1">
    <source>
        <dbReference type="ARBA" id="ARBA00023015"/>
    </source>
</evidence>
<dbReference type="GO" id="GO:0000976">
    <property type="term" value="F:transcription cis-regulatory region binding"/>
    <property type="evidence" value="ECO:0007669"/>
    <property type="project" value="TreeGrafter"/>
</dbReference>
<evidence type="ECO:0000313" key="6">
    <source>
        <dbReference type="Proteomes" id="UP000295793"/>
    </source>
</evidence>
<dbReference type="PANTHER" id="PTHR30146">
    <property type="entry name" value="LACI-RELATED TRANSCRIPTIONAL REPRESSOR"/>
    <property type="match status" value="1"/>
</dbReference>
<comment type="caution">
    <text evidence="5">The sequence shown here is derived from an EMBL/GenBank/DDBJ whole genome shotgun (WGS) entry which is preliminary data.</text>
</comment>
<keyword evidence="6" id="KW-1185">Reference proteome</keyword>
<dbReference type="InterPro" id="IPR000843">
    <property type="entry name" value="HTH_LacI"/>
</dbReference>
<keyword evidence="2 5" id="KW-0238">DNA-binding</keyword>
<dbReference type="GO" id="GO:0003700">
    <property type="term" value="F:DNA-binding transcription factor activity"/>
    <property type="evidence" value="ECO:0007669"/>
    <property type="project" value="TreeGrafter"/>
</dbReference>
<keyword evidence="1" id="KW-0805">Transcription regulation</keyword>
<protein>
    <submittedName>
        <fullName evidence="5">DNA-binding LacI/PurR family transcriptional regulator</fullName>
    </submittedName>
</protein>
<dbReference type="Pfam" id="PF13377">
    <property type="entry name" value="Peripla_BP_3"/>
    <property type="match status" value="1"/>
</dbReference>
<reference evidence="5 6" key="1">
    <citation type="submission" date="2019-03" db="EMBL/GenBank/DDBJ databases">
        <title>Genomic Encyclopedia of Archaeal and Bacterial Type Strains, Phase II (KMG-II): from individual species to whole genera.</title>
        <authorList>
            <person name="Goeker M."/>
        </authorList>
    </citation>
    <scope>NUCLEOTIDE SEQUENCE [LARGE SCALE GENOMIC DNA]</scope>
    <source>
        <strain evidence="5 6">DSM 15388</strain>
    </source>
</reference>
<gene>
    <name evidence="5" type="ORF">BCF53_1263</name>
</gene>
<organism evidence="5 6">
    <name type="scientific">Reinekea marinisedimentorum</name>
    <dbReference type="NCBI Taxonomy" id="230495"/>
    <lineage>
        <taxon>Bacteria</taxon>
        <taxon>Pseudomonadati</taxon>
        <taxon>Pseudomonadota</taxon>
        <taxon>Gammaproteobacteria</taxon>
        <taxon>Oceanospirillales</taxon>
        <taxon>Saccharospirillaceae</taxon>
        <taxon>Reinekea</taxon>
    </lineage>
</organism>
<feature type="domain" description="HTH lacI-type" evidence="4">
    <location>
        <begin position="10"/>
        <end position="65"/>
    </location>
</feature>
<dbReference type="InterPro" id="IPR010982">
    <property type="entry name" value="Lambda_DNA-bd_dom_sf"/>
</dbReference>
<sequence>MSTGPTNKKMTVKSVAEILGVSTATVSNAFNRPDQLSAGLRERIISESALLGYYGPNPAARSLRTGATGVVGIMLAEHLAYNFTDPCAIEFLQGVAEVLDKAQVNMLLMPGRQEFYKEKSLEAIPERYILYGPPRDLEILQRIETQRKPVVTVDFSLPSHLSVNVDNYGGASAAAKHILEQTTGAIAVIGIRLCDSGKLQTMENQELNDKSLSVSCQRLDAYLCAANEAGRPISLDRVWSTDESTWMHGVEAAERILSTEPRPEGLLCMSDQFALAALSVARSMNIRVPEELKIVGFDGTPESKRYHPELTTVYQPSLEKGRLAAKMVLNPNDYESLVLPTELMIRESS</sequence>
<dbReference type="InterPro" id="IPR028082">
    <property type="entry name" value="Peripla_BP_I"/>
</dbReference>
<proteinExistence type="predicted"/>
<dbReference type="InterPro" id="IPR046335">
    <property type="entry name" value="LacI/GalR-like_sensor"/>
</dbReference>
<dbReference type="Proteomes" id="UP000295793">
    <property type="component" value="Unassembled WGS sequence"/>
</dbReference>
<dbReference type="PROSITE" id="PS50932">
    <property type="entry name" value="HTH_LACI_2"/>
    <property type="match status" value="1"/>
</dbReference>
<keyword evidence="3" id="KW-0804">Transcription</keyword>
<dbReference type="AlphaFoldDB" id="A0A4R3HSN1"/>
<evidence type="ECO:0000259" key="4">
    <source>
        <dbReference type="PROSITE" id="PS50932"/>
    </source>
</evidence>